<reference evidence="9 10" key="1">
    <citation type="submission" date="2020-04" db="EMBL/GenBank/DDBJ databases">
        <title>Plant Genome Project.</title>
        <authorList>
            <person name="Zhang R.-G."/>
        </authorList>
    </citation>
    <scope>NUCLEOTIDE SEQUENCE [LARGE SCALE GENOMIC DNA]</scope>
    <source>
        <strain evidence="9">YNK0</strain>
        <tissue evidence="9">Leaf</tissue>
    </source>
</reference>
<evidence type="ECO:0000313" key="9">
    <source>
        <dbReference type="EMBL" id="KAF8413374.1"/>
    </source>
</evidence>
<keyword evidence="7" id="KW-0066">ATP synthesis</keyword>
<name>A0A835DUP8_TETSI</name>
<evidence type="ECO:0000313" key="10">
    <source>
        <dbReference type="Proteomes" id="UP000655225"/>
    </source>
</evidence>
<dbReference type="OrthoDB" id="1262810at2759"/>
<dbReference type="Proteomes" id="UP000655225">
    <property type="component" value="Unassembled WGS sequence"/>
</dbReference>
<dbReference type="InterPro" id="IPR026015">
    <property type="entry name" value="ATP_synth_OSCP/delta_N_sf"/>
</dbReference>
<organism evidence="9 10">
    <name type="scientific">Tetracentron sinense</name>
    <name type="common">Spur-leaf</name>
    <dbReference type="NCBI Taxonomy" id="13715"/>
    <lineage>
        <taxon>Eukaryota</taxon>
        <taxon>Viridiplantae</taxon>
        <taxon>Streptophyta</taxon>
        <taxon>Embryophyta</taxon>
        <taxon>Tracheophyta</taxon>
        <taxon>Spermatophyta</taxon>
        <taxon>Magnoliopsida</taxon>
        <taxon>Trochodendrales</taxon>
        <taxon>Trochodendraceae</taxon>
        <taxon>Tetracentron</taxon>
    </lineage>
</organism>
<evidence type="ECO:0000256" key="8">
    <source>
        <dbReference type="SAM" id="MobiDB-lite"/>
    </source>
</evidence>
<dbReference type="NCBIfam" id="TIGR01145">
    <property type="entry name" value="ATP_synt_delta"/>
    <property type="match status" value="1"/>
</dbReference>
<comment type="caution">
    <text evidence="9">The sequence shown here is derived from an EMBL/GenBank/DDBJ whole genome shotgun (WGS) entry which is preliminary data.</text>
</comment>
<feature type="region of interest" description="Disordered" evidence="8">
    <location>
        <begin position="1"/>
        <end position="83"/>
    </location>
</feature>
<dbReference type="GO" id="GO:0016020">
    <property type="term" value="C:membrane"/>
    <property type="evidence" value="ECO:0007669"/>
    <property type="project" value="UniProtKB-SubCell"/>
</dbReference>
<evidence type="ECO:0000256" key="4">
    <source>
        <dbReference type="ARBA" id="ARBA00022781"/>
    </source>
</evidence>
<dbReference type="PANTHER" id="PTHR11910">
    <property type="entry name" value="ATP SYNTHASE DELTA CHAIN"/>
    <property type="match status" value="1"/>
</dbReference>
<dbReference type="AlphaFoldDB" id="A0A835DUP8"/>
<feature type="compositionally biased region" description="Polar residues" evidence="8">
    <location>
        <begin position="31"/>
        <end position="61"/>
    </location>
</feature>
<feature type="compositionally biased region" description="Low complexity" evidence="8">
    <location>
        <begin position="62"/>
        <end position="80"/>
    </location>
</feature>
<accession>A0A835DUP8</accession>
<dbReference type="SUPFAM" id="SSF47928">
    <property type="entry name" value="N-terminal domain of the delta subunit of the F1F0-ATP synthase"/>
    <property type="match status" value="1"/>
</dbReference>
<evidence type="ECO:0000256" key="7">
    <source>
        <dbReference type="ARBA" id="ARBA00023310"/>
    </source>
</evidence>
<dbReference type="InterPro" id="IPR000711">
    <property type="entry name" value="ATPase_OSCP/dsu"/>
</dbReference>
<dbReference type="Gene3D" id="1.10.520.20">
    <property type="entry name" value="N-terminal domain of the delta subunit of the F1F0-ATP synthase"/>
    <property type="match status" value="1"/>
</dbReference>
<evidence type="ECO:0000256" key="6">
    <source>
        <dbReference type="ARBA" id="ARBA00023136"/>
    </source>
</evidence>
<comment type="subcellular location">
    <subcellularLocation>
        <location evidence="1">Membrane</location>
    </subcellularLocation>
</comment>
<keyword evidence="5" id="KW-0406">Ion transport</keyword>
<evidence type="ECO:0000256" key="1">
    <source>
        <dbReference type="ARBA" id="ARBA00004370"/>
    </source>
</evidence>
<keyword evidence="10" id="KW-1185">Reference proteome</keyword>
<keyword evidence="4" id="KW-0375">Hydrogen ion transport</keyword>
<keyword evidence="3" id="KW-0813">Transport</keyword>
<dbReference type="Pfam" id="PF00213">
    <property type="entry name" value="OSCP"/>
    <property type="match status" value="1"/>
</dbReference>
<comment type="similarity">
    <text evidence="2">Belongs to the ATPase delta chain family.</text>
</comment>
<evidence type="ECO:0000256" key="3">
    <source>
        <dbReference type="ARBA" id="ARBA00022448"/>
    </source>
</evidence>
<dbReference type="OMA" id="VSSEVKM"/>
<dbReference type="PRINTS" id="PR00125">
    <property type="entry name" value="ATPASEDELTA"/>
</dbReference>
<feature type="compositionally biased region" description="Polar residues" evidence="8">
    <location>
        <begin position="1"/>
        <end position="10"/>
    </location>
</feature>
<dbReference type="EMBL" id="JABCRI010000001">
    <property type="protein sequence ID" value="KAF8413374.1"/>
    <property type="molecule type" value="Genomic_DNA"/>
</dbReference>
<evidence type="ECO:0000256" key="5">
    <source>
        <dbReference type="ARBA" id="ARBA00023065"/>
    </source>
</evidence>
<sequence length="234" mass="26010">METLSSSVSSLKVPGLHSTPPRELYTFKPPHTSNLPPYSLLSTNKPSSVTNKPTSSFTHKNFTSPFPSSSQTPSLKSPSPVVHRKPASGYAAALLDTAQCNNSLEAVERDVRRFSRLLRNQPLRAVMTGPLMEDKIKGEVMKKVAEKGKFHKYLVVLLKMLVEKKKVGMVSEVLEEFERIYDEMSGTRVVLVSSGRKMEEDQLFGIAKRVQKLSGALKVKVRHLIDESLPSFAV</sequence>
<evidence type="ECO:0000256" key="2">
    <source>
        <dbReference type="ARBA" id="ARBA00007046"/>
    </source>
</evidence>
<proteinExistence type="inferred from homology"/>
<keyword evidence="6" id="KW-0472">Membrane</keyword>
<dbReference type="GO" id="GO:0046933">
    <property type="term" value="F:proton-transporting ATP synthase activity, rotational mechanism"/>
    <property type="evidence" value="ECO:0007669"/>
    <property type="project" value="InterPro"/>
</dbReference>
<evidence type="ECO:0008006" key="11">
    <source>
        <dbReference type="Google" id="ProtNLM"/>
    </source>
</evidence>
<protein>
    <recommendedName>
        <fullName evidence="11">ATP synthase delta chain</fullName>
    </recommendedName>
</protein>
<gene>
    <name evidence="9" type="ORF">HHK36_001355</name>
</gene>